<name>A0A2A6BIG4_PRIPA</name>
<accession>A0A8R1YKV6</accession>
<feature type="compositionally biased region" description="Low complexity" evidence="1">
    <location>
        <begin position="597"/>
        <end position="614"/>
    </location>
</feature>
<reference evidence="2" key="2">
    <citation type="submission" date="2022-06" db="UniProtKB">
        <authorList>
            <consortium name="EnsemblMetazoa"/>
        </authorList>
    </citation>
    <scope>IDENTIFICATION</scope>
    <source>
        <strain evidence="2">PS312</strain>
    </source>
</reference>
<dbReference type="EnsemblMetazoa" id="PPA24642.1">
    <property type="protein sequence ID" value="PPA24642.1"/>
    <property type="gene ID" value="WBGene00114196"/>
</dbReference>
<evidence type="ECO:0000313" key="2">
    <source>
        <dbReference type="EnsemblMetazoa" id="PPA24642.1"/>
    </source>
</evidence>
<dbReference type="Proteomes" id="UP000005239">
    <property type="component" value="Unassembled WGS sequence"/>
</dbReference>
<proteinExistence type="predicted"/>
<accession>A0A2A6BIG4</accession>
<evidence type="ECO:0000256" key="1">
    <source>
        <dbReference type="SAM" id="MobiDB-lite"/>
    </source>
</evidence>
<sequence>MTGRRPIKGPRFAPSLIRLVSPPKRATPVLVARKPLRITISGRKFSGAGLAGILERKSYTKQLVPFIAPVPWSWIAPTPSQSTLKIVEMTTSEICAAEFADWTIFDADFGDDDLGECMRLYNVWLWCAEEDAPWDAWFSWKEAQYTERDMITAYGPKDDDLVTPVEANTSERRRFAQAWAPNDSSTSLSSLCSTWSCLTTNWVPFACRCDAELEEGMRLFAAWSTEAEAEDDEEEVLVEPESDAIPWTVALLPTKDLLPAPSAGLLRALSCPDALMYSLAALLFETRHFNVINPRSGPSVLNTGNWLNAGFLNPDSGLLALPAPALNAGSGLLALPAPPAWMLALEHDRETDAPNTVSTVSLASGWDVISARLSSSSIFNLFSTSASSASSLFADPTGVPSLDSTVAPWETPSTDSVTGCSFTSGASSAYPAGAPSLRSSPTRSLYTTSADESSVVSIPSRFFADTTGAPSPDCTTDADTESSSFSEHVCRTSCFDGTSSAASSEADVTESASTSSLFPDPRSAHSCNSRCFKVAPSTASASSIFPDPRSTHSCTSSCFELSSSSTTSASSTASSSAHVVCPDCGRCHNCEQDDESSASSASDATSSSSSSSSSNPYRHVRFGTSTLIPSTSATSSPSTTTSSSGYESDSEQASGTDFEGLTSEYEGDDVDGDRCAYVIIDPIESEPARDPPSHDCIASKETVEKEPAAVVVEPTVTTVSAATQTQAPDEEVCGLDAYLALFDEDTSRLLKKAFEEKRRKIRFLK</sequence>
<feature type="region of interest" description="Disordered" evidence="1">
    <location>
        <begin position="428"/>
        <end position="450"/>
    </location>
</feature>
<evidence type="ECO:0000313" key="3">
    <source>
        <dbReference type="Proteomes" id="UP000005239"/>
    </source>
</evidence>
<gene>
    <name evidence="2" type="primary">WBGene00114196</name>
</gene>
<keyword evidence="3" id="KW-1185">Reference proteome</keyword>
<reference evidence="3" key="1">
    <citation type="journal article" date="2008" name="Nat. Genet.">
        <title>The Pristionchus pacificus genome provides a unique perspective on nematode lifestyle and parasitism.</title>
        <authorList>
            <person name="Dieterich C."/>
            <person name="Clifton S.W."/>
            <person name="Schuster L.N."/>
            <person name="Chinwalla A."/>
            <person name="Delehaunty K."/>
            <person name="Dinkelacker I."/>
            <person name="Fulton L."/>
            <person name="Fulton R."/>
            <person name="Godfrey J."/>
            <person name="Minx P."/>
            <person name="Mitreva M."/>
            <person name="Roeseler W."/>
            <person name="Tian H."/>
            <person name="Witte H."/>
            <person name="Yang S.P."/>
            <person name="Wilson R.K."/>
            <person name="Sommer R.J."/>
        </authorList>
    </citation>
    <scope>NUCLEOTIDE SEQUENCE [LARGE SCALE GENOMIC DNA]</scope>
    <source>
        <strain evidence="3">PS312</strain>
    </source>
</reference>
<feature type="region of interest" description="Disordered" evidence="1">
    <location>
        <begin position="595"/>
        <end position="669"/>
    </location>
</feature>
<organism evidence="2 3">
    <name type="scientific">Pristionchus pacificus</name>
    <name type="common">Parasitic nematode worm</name>
    <dbReference type="NCBI Taxonomy" id="54126"/>
    <lineage>
        <taxon>Eukaryota</taxon>
        <taxon>Metazoa</taxon>
        <taxon>Ecdysozoa</taxon>
        <taxon>Nematoda</taxon>
        <taxon>Chromadorea</taxon>
        <taxon>Rhabditida</taxon>
        <taxon>Rhabditina</taxon>
        <taxon>Diplogasteromorpha</taxon>
        <taxon>Diplogasteroidea</taxon>
        <taxon>Neodiplogasteridae</taxon>
        <taxon>Pristionchus</taxon>
    </lineage>
</organism>
<dbReference type="AlphaFoldDB" id="A0A2A6BIG4"/>
<feature type="compositionally biased region" description="Polar residues" evidence="1">
    <location>
        <begin position="437"/>
        <end position="450"/>
    </location>
</feature>
<feature type="compositionally biased region" description="Low complexity" evidence="1">
    <location>
        <begin position="624"/>
        <end position="647"/>
    </location>
</feature>
<protein>
    <submittedName>
        <fullName evidence="2">Uncharacterized protein</fullName>
    </submittedName>
</protein>